<dbReference type="EMBL" id="SFCC01000022">
    <property type="protein sequence ID" value="RZQ59728.1"/>
    <property type="molecule type" value="Genomic_DNA"/>
</dbReference>
<feature type="transmembrane region" description="Helical" evidence="7">
    <location>
        <begin position="129"/>
        <end position="150"/>
    </location>
</feature>
<keyword evidence="10" id="KW-1185">Reference proteome</keyword>
<evidence type="ECO:0000256" key="1">
    <source>
        <dbReference type="ARBA" id="ARBA00004651"/>
    </source>
</evidence>
<dbReference type="InterPro" id="IPR020846">
    <property type="entry name" value="MFS_dom"/>
</dbReference>
<feature type="transmembrane region" description="Helical" evidence="7">
    <location>
        <begin position="317"/>
        <end position="338"/>
    </location>
</feature>
<evidence type="ECO:0000313" key="9">
    <source>
        <dbReference type="EMBL" id="RZQ59728.1"/>
    </source>
</evidence>
<feature type="transmembrane region" description="Helical" evidence="7">
    <location>
        <begin position="67"/>
        <end position="85"/>
    </location>
</feature>
<organism evidence="9 10">
    <name type="scientific">Amycolatopsis suaedae</name>
    <dbReference type="NCBI Taxonomy" id="2510978"/>
    <lineage>
        <taxon>Bacteria</taxon>
        <taxon>Bacillati</taxon>
        <taxon>Actinomycetota</taxon>
        <taxon>Actinomycetes</taxon>
        <taxon>Pseudonocardiales</taxon>
        <taxon>Pseudonocardiaceae</taxon>
        <taxon>Amycolatopsis</taxon>
    </lineage>
</organism>
<keyword evidence="3" id="KW-1003">Cell membrane</keyword>
<reference evidence="9 10" key="1">
    <citation type="submission" date="2019-02" db="EMBL/GenBank/DDBJ databases">
        <title>Draft genome sequence of Amycolatopsis sp. 8-3EHSu isolated from roots of Suaeda maritima.</title>
        <authorList>
            <person name="Duangmal K."/>
            <person name="Chantavorakit T."/>
        </authorList>
    </citation>
    <scope>NUCLEOTIDE SEQUENCE [LARGE SCALE GENOMIC DNA]</scope>
    <source>
        <strain evidence="9 10">8-3EHSu</strain>
    </source>
</reference>
<feature type="transmembrane region" description="Helical" evidence="7">
    <location>
        <begin position="190"/>
        <end position="208"/>
    </location>
</feature>
<keyword evidence="2" id="KW-0813">Transport</keyword>
<evidence type="ECO:0000259" key="8">
    <source>
        <dbReference type="PROSITE" id="PS50850"/>
    </source>
</evidence>
<dbReference type="Proteomes" id="UP000292003">
    <property type="component" value="Unassembled WGS sequence"/>
</dbReference>
<comment type="caution">
    <text evidence="9">The sequence shown here is derived from an EMBL/GenBank/DDBJ whole genome shotgun (WGS) entry which is preliminary data.</text>
</comment>
<feature type="domain" description="Major facilitator superfamily (MFS) profile" evidence="8">
    <location>
        <begin position="1"/>
        <end position="442"/>
    </location>
</feature>
<dbReference type="PRINTS" id="PR01036">
    <property type="entry name" value="TCRTETB"/>
</dbReference>
<sequence>MLVLACAAQAMVGLDIAIVNVALPSIQRDLRVSQSSVQWVVVAYGLLLGGFLLAGGRVTDLLGRRRVLLAGLGLFTAASLLAGVAHHGGVLITARGLQGLGGALIAPAALSLVAVTFREGRERNRALGIFGAVGGLAGTVGVVASGLIAAGPGWRWAFFINVPAGIVLIVLAATGLAADRAARRSGRLDLAGAGAATAGLLAFVYALHHASTHGWTTGSTLAWFVAAGVLLAAFGWIEKRAPAPLVPGRVLRNRPLVVANVTAFLAFGAFFSFIFLGSLLMQQELGYSATETGLAWLATTMTEFATASAVGRLTAAVSVRCLLVVGLSLLTAAMVWLTRVPAGADYLTDLLPAFLLAGLGFGLCGPSVQIGALSGVTEAESGLASGLIETMREIGGAAGVAAVSAVLVAGSGLGGFHAALGAIGVLAALGAIVAAAGFRPARRLPGSRSRRPGAGLP</sequence>
<evidence type="ECO:0000313" key="10">
    <source>
        <dbReference type="Proteomes" id="UP000292003"/>
    </source>
</evidence>
<feature type="transmembrane region" description="Helical" evidence="7">
    <location>
        <begin position="419"/>
        <end position="441"/>
    </location>
</feature>
<accession>A0A4Q7IZ61</accession>
<feature type="transmembrane region" description="Helical" evidence="7">
    <location>
        <begin position="37"/>
        <end position="55"/>
    </location>
</feature>
<evidence type="ECO:0000256" key="7">
    <source>
        <dbReference type="SAM" id="Phobius"/>
    </source>
</evidence>
<dbReference type="PANTHER" id="PTHR42718:SF46">
    <property type="entry name" value="BLR6921 PROTEIN"/>
    <property type="match status" value="1"/>
</dbReference>
<evidence type="ECO:0000256" key="4">
    <source>
        <dbReference type="ARBA" id="ARBA00022692"/>
    </source>
</evidence>
<dbReference type="CDD" id="cd17321">
    <property type="entry name" value="MFS_MMR_MDR_like"/>
    <property type="match status" value="1"/>
</dbReference>
<name>A0A4Q7IZ61_9PSEU</name>
<dbReference type="AlphaFoldDB" id="A0A4Q7IZ61"/>
<feature type="transmembrane region" description="Helical" evidence="7">
    <location>
        <begin position="156"/>
        <end position="178"/>
    </location>
</feature>
<proteinExistence type="predicted"/>
<feature type="transmembrane region" description="Helical" evidence="7">
    <location>
        <begin position="257"/>
        <end position="281"/>
    </location>
</feature>
<dbReference type="InterPro" id="IPR011701">
    <property type="entry name" value="MFS"/>
</dbReference>
<dbReference type="Gene3D" id="1.20.1720.10">
    <property type="entry name" value="Multidrug resistance protein D"/>
    <property type="match status" value="1"/>
</dbReference>
<evidence type="ECO:0000256" key="2">
    <source>
        <dbReference type="ARBA" id="ARBA00022448"/>
    </source>
</evidence>
<comment type="subcellular location">
    <subcellularLocation>
        <location evidence="1">Cell membrane</location>
        <topology evidence="1">Multi-pass membrane protein</topology>
    </subcellularLocation>
</comment>
<feature type="transmembrane region" description="Helical" evidence="7">
    <location>
        <begin position="394"/>
        <end position="413"/>
    </location>
</feature>
<dbReference type="GO" id="GO:0005886">
    <property type="term" value="C:plasma membrane"/>
    <property type="evidence" value="ECO:0007669"/>
    <property type="project" value="UniProtKB-SubCell"/>
</dbReference>
<dbReference type="Gene3D" id="1.20.1250.20">
    <property type="entry name" value="MFS general substrate transporter like domains"/>
    <property type="match status" value="1"/>
</dbReference>
<evidence type="ECO:0000256" key="5">
    <source>
        <dbReference type="ARBA" id="ARBA00022989"/>
    </source>
</evidence>
<feature type="transmembrane region" description="Helical" evidence="7">
    <location>
        <begin position="220"/>
        <end position="237"/>
    </location>
</feature>
<feature type="transmembrane region" description="Helical" evidence="7">
    <location>
        <begin position="293"/>
        <end position="310"/>
    </location>
</feature>
<evidence type="ECO:0000256" key="3">
    <source>
        <dbReference type="ARBA" id="ARBA00022475"/>
    </source>
</evidence>
<dbReference type="OrthoDB" id="4325372at2"/>
<dbReference type="PANTHER" id="PTHR42718">
    <property type="entry name" value="MAJOR FACILITATOR SUPERFAMILY MULTIDRUG TRANSPORTER MFSC"/>
    <property type="match status" value="1"/>
</dbReference>
<keyword evidence="4 7" id="KW-0812">Transmembrane</keyword>
<keyword evidence="5 7" id="KW-1133">Transmembrane helix</keyword>
<feature type="transmembrane region" description="Helical" evidence="7">
    <location>
        <begin position="350"/>
        <end position="373"/>
    </location>
</feature>
<dbReference type="PROSITE" id="PS50850">
    <property type="entry name" value="MFS"/>
    <property type="match status" value="1"/>
</dbReference>
<dbReference type="GO" id="GO:0022857">
    <property type="term" value="F:transmembrane transporter activity"/>
    <property type="evidence" value="ECO:0007669"/>
    <property type="project" value="InterPro"/>
</dbReference>
<gene>
    <name evidence="9" type="ORF">EWH70_32975</name>
</gene>
<protein>
    <submittedName>
        <fullName evidence="9">MFS transporter</fullName>
    </submittedName>
</protein>
<feature type="transmembrane region" description="Helical" evidence="7">
    <location>
        <begin position="97"/>
        <end position="117"/>
    </location>
</feature>
<dbReference type="InterPro" id="IPR036259">
    <property type="entry name" value="MFS_trans_sf"/>
</dbReference>
<keyword evidence="6 7" id="KW-0472">Membrane</keyword>
<dbReference type="SUPFAM" id="SSF103473">
    <property type="entry name" value="MFS general substrate transporter"/>
    <property type="match status" value="1"/>
</dbReference>
<evidence type="ECO:0000256" key="6">
    <source>
        <dbReference type="ARBA" id="ARBA00023136"/>
    </source>
</evidence>
<dbReference type="Pfam" id="PF07690">
    <property type="entry name" value="MFS_1"/>
    <property type="match status" value="1"/>
</dbReference>